<organism evidence="5 6">
    <name type="scientific">Cellvibrio polysaccharolyticus</name>
    <dbReference type="NCBI Taxonomy" id="2082724"/>
    <lineage>
        <taxon>Bacteria</taxon>
        <taxon>Pseudomonadati</taxon>
        <taxon>Pseudomonadota</taxon>
        <taxon>Gammaproteobacteria</taxon>
        <taxon>Cellvibrionales</taxon>
        <taxon>Cellvibrionaceae</taxon>
        <taxon>Cellvibrio</taxon>
    </lineage>
</organism>
<comment type="caution">
    <text evidence="5">The sequence shown here is derived from an EMBL/GenBank/DDBJ whole genome shotgun (WGS) entry which is preliminary data.</text>
</comment>
<dbReference type="PANTHER" id="PTHR43434:SF1">
    <property type="entry name" value="PHOSPHOGLYCOLATE PHOSPHATASE"/>
    <property type="match status" value="1"/>
</dbReference>
<dbReference type="Gene3D" id="3.40.50.1000">
    <property type="entry name" value="HAD superfamily/HAD-like"/>
    <property type="match status" value="1"/>
</dbReference>
<evidence type="ECO:0000313" key="6">
    <source>
        <dbReference type="Proteomes" id="UP000652567"/>
    </source>
</evidence>
<dbReference type="InterPro" id="IPR023198">
    <property type="entry name" value="PGP-like_dom2"/>
</dbReference>
<dbReference type="RefSeq" id="WP_193910863.1">
    <property type="nucleotide sequence ID" value="NZ_PRDL01000001.1"/>
</dbReference>
<accession>A0A928V7J9</accession>
<dbReference type="CDD" id="cd01427">
    <property type="entry name" value="HAD_like"/>
    <property type="match status" value="1"/>
</dbReference>
<gene>
    <name evidence="5" type="ORF">C4F51_14265</name>
</gene>
<dbReference type="Pfam" id="PF13419">
    <property type="entry name" value="HAD_2"/>
    <property type="match status" value="1"/>
</dbReference>
<evidence type="ECO:0000256" key="3">
    <source>
        <dbReference type="ARBA" id="ARBA00006171"/>
    </source>
</evidence>
<dbReference type="EMBL" id="PRDL01000001">
    <property type="protein sequence ID" value="MBE8718356.1"/>
    <property type="molecule type" value="Genomic_DNA"/>
</dbReference>
<evidence type="ECO:0000256" key="4">
    <source>
        <dbReference type="ARBA" id="ARBA00013078"/>
    </source>
</evidence>
<comment type="catalytic activity">
    <reaction evidence="1">
        <text>2-phosphoglycolate + H2O = glycolate + phosphate</text>
        <dbReference type="Rhea" id="RHEA:14369"/>
        <dbReference type="ChEBI" id="CHEBI:15377"/>
        <dbReference type="ChEBI" id="CHEBI:29805"/>
        <dbReference type="ChEBI" id="CHEBI:43474"/>
        <dbReference type="ChEBI" id="CHEBI:58033"/>
        <dbReference type="EC" id="3.1.3.18"/>
    </reaction>
</comment>
<evidence type="ECO:0000256" key="1">
    <source>
        <dbReference type="ARBA" id="ARBA00000830"/>
    </source>
</evidence>
<dbReference type="InterPro" id="IPR041492">
    <property type="entry name" value="HAD_2"/>
</dbReference>
<comment type="pathway">
    <text evidence="2">Organic acid metabolism; glycolate biosynthesis; glycolate from 2-phosphoglycolate: step 1/1.</text>
</comment>
<dbReference type="PANTHER" id="PTHR43434">
    <property type="entry name" value="PHOSPHOGLYCOLATE PHOSPHATASE"/>
    <property type="match status" value="1"/>
</dbReference>
<dbReference type="AlphaFoldDB" id="A0A928V7J9"/>
<dbReference type="GO" id="GO:0008967">
    <property type="term" value="F:phosphoglycolate phosphatase activity"/>
    <property type="evidence" value="ECO:0007669"/>
    <property type="project" value="UniProtKB-EC"/>
</dbReference>
<dbReference type="GO" id="GO:0006281">
    <property type="term" value="P:DNA repair"/>
    <property type="evidence" value="ECO:0007669"/>
    <property type="project" value="TreeGrafter"/>
</dbReference>
<name>A0A928V7J9_9GAMM</name>
<keyword evidence="6" id="KW-1185">Reference proteome</keyword>
<reference evidence="5" key="1">
    <citation type="submission" date="2018-07" db="EMBL/GenBank/DDBJ databases">
        <title>Genome assembly of strain Ka43.</title>
        <authorList>
            <person name="Kukolya J."/>
            <person name="Nagy I."/>
            <person name="Horvath B."/>
            <person name="Toth A."/>
        </authorList>
    </citation>
    <scope>NUCLEOTIDE SEQUENCE</scope>
    <source>
        <strain evidence="5">KB43</strain>
    </source>
</reference>
<protein>
    <recommendedName>
        <fullName evidence="4">phosphoglycolate phosphatase</fullName>
        <ecNumber evidence="4">3.1.3.18</ecNumber>
    </recommendedName>
</protein>
<comment type="similarity">
    <text evidence="3">Belongs to the HAD-like hydrolase superfamily. CbbY/CbbZ/Gph/YieH family.</text>
</comment>
<dbReference type="Gene3D" id="1.10.150.240">
    <property type="entry name" value="Putative phosphatase, domain 2"/>
    <property type="match status" value="1"/>
</dbReference>
<proteinExistence type="inferred from homology"/>
<dbReference type="InterPro" id="IPR050155">
    <property type="entry name" value="HAD-like_hydrolase_sf"/>
</dbReference>
<dbReference type="SUPFAM" id="SSF56784">
    <property type="entry name" value="HAD-like"/>
    <property type="match status" value="1"/>
</dbReference>
<dbReference type="Proteomes" id="UP000652567">
    <property type="component" value="Unassembled WGS sequence"/>
</dbReference>
<dbReference type="InterPro" id="IPR036412">
    <property type="entry name" value="HAD-like_sf"/>
</dbReference>
<keyword evidence="5" id="KW-0378">Hydrolase</keyword>
<dbReference type="InterPro" id="IPR023214">
    <property type="entry name" value="HAD_sf"/>
</dbReference>
<sequence length="214" mass="24469">MKLDKYKTIIFDCDGVLLNSNRVKTEAFFKAALPYGTIAAQKLVDYHVARGGISRYEKFEWFLKNIVMDSHGPDIDQLLMTYASEVRVGLLTCDIAPGLQELKMKTERANWLVASGGDQNELREVFHKRNINDLFDQIFGSPDSKETILSREKESGNLNYPALFIGDSRYDHVAATKAGLEFIFLSGWSEFNEWEHYCETNKILHLKSISELTM</sequence>
<evidence type="ECO:0000313" key="5">
    <source>
        <dbReference type="EMBL" id="MBE8718356.1"/>
    </source>
</evidence>
<evidence type="ECO:0000256" key="2">
    <source>
        <dbReference type="ARBA" id="ARBA00004818"/>
    </source>
</evidence>
<dbReference type="EC" id="3.1.3.18" evidence="4"/>